<keyword evidence="4 7" id="KW-0560">Oxidoreductase</keyword>
<dbReference type="EMBL" id="QGTR01000002">
    <property type="protein sequence ID" value="PWW02284.1"/>
    <property type="molecule type" value="Genomic_DNA"/>
</dbReference>
<dbReference type="SUPFAM" id="SSF53659">
    <property type="entry name" value="Isocitrate/Isopropylmalate dehydrogenase-like"/>
    <property type="match status" value="1"/>
</dbReference>
<reference evidence="8 9" key="1">
    <citation type="submission" date="2018-05" db="EMBL/GenBank/DDBJ databases">
        <title>Genomic Encyclopedia of Type Strains, Phase IV (KMG-IV): sequencing the most valuable type-strain genomes for metagenomic binning, comparative biology and taxonomic classification.</title>
        <authorList>
            <person name="Goeker M."/>
        </authorList>
    </citation>
    <scope>NUCLEOTIDE SEQUENCE [LARGE SCALE GENOMIC DNA]</scope>
    <source>
        <strain evidence="8 9">DSM 16791</strain>
    </source>
</reference>
<dbReference type="Pfam" id="PF04166">
    <property type="entry name" value="PdxA"/>
    <property type="match status" value="1"/>
</dbReference>
<evidence type="ECO:0000256" key="7">
    <source>
        <dbReference type="HAMAP-Rule" id="MF_00536"/>
    </source>
</evidence>
<organism evidence="8 9">
    <name type="scientific">Hoeflea marina</name>
    <dbReference type="NCBI Taxonomy" id="274592"/>
    <lineage>
        <taxon>Bacteria</taxon>
        <taxon>Pseudomonadati</taxon>
        <taxon>Pseudomonadota</taxon>
        <taxon>Alphaproteobacteria</taxon>
        <taxon>Hyphomicrobiales</taxon>
        <taxon>Rhizobiaceae</taxon>
        <taxon>Hoeflea</taxon>
    </lineage>
</organism>
<comment type="miscellaneous">
    <text evidence="7">The active site is located at the dimer interface.</text>
</comment>
<feature type="binding site" evidence="7">
    <location>
        <position position="174"/>
    </location>
    <ligand>
        <name>a divalent metal cation</name>
        <dbReference type="ChEBI" id="CHEBI:60240"/>
        <note>ligand shared between dimeric partners</note>
    </ligand>
</feature>
<dbReference type="GO" id="GO:0000287">
    <property type="term" value="F:magnesium ion binding"/>
    <property type="evidence" value="ECO:0007669"/>
    <property type="project" value="UniProtKB-UniRule"/>
</dbReference>
<keyword evidence="6 7" id="KW-0664">Pyridoxine biosynthesis</keyword>
<comment type="cofactor">
    <cofactor evidence="7">
        <name>Zn(2+)</name>
        <dbReference type="ChEBI" id="CHEBI:29105"/>
    </cofactor>
    <cofactor evidence="7">
        <name>Mg(2+)</name>
        <dbReference type="ChEBI" id="CHEBI:18420"/>
    </cofactor>
    <cofactor evidence="7">
        <name>Co(2+)</name>
        <dbReference type="ChEBI" id="CHEBI:48828"/>
    </cofactor>
    <text evidence="7">Binds 1 divalent metal cation per subunit. Can use ions such as Zn(2+), Mg(2+) or Co(2+).</text>
</comment>
<dbReference type="Gene3D" id="3.40.718.10">
    <property type="entry name" value="Isopropylmalate Dehydrogenase"/>
    <property type="match status" value="1"/>
</dbReference>
<proteinExistence type="inferred from homology"/>
<dbReference type="GO" id="GO:0005737">
    <property type="term" value="C:cytoplasm"/>
    <property type="evidence" value="ECO:0007669"/>
    <property type="project" value="UniProtKB-SubCell"/>
</dbReference>
<dbReference type="GO" id="GO:0051287">
    <property type="term" value="F:NAD binding"/>
    <property type="evidence" value="ECO:0007669"/>
    <property type="project" value="InterPro"/>
</dbReference>
<keyword evidence="5 7" id="KW-0520">NAD</keyword>
<comment type="catalytic activity">
    <reaction evidence="7">
        <text>4-(phosphooxy)-L-threonine + NAD(+) = 3-amino-2-oxopropyl phosphate + CO2 + NADH</text>
        <dbReference type="Rhea" id="RHEA:32275"/>
        <dbReference type="ChEBI" id="CHEBI:16526"/>
        <dbReference type="ChEBI" id="CHEBI:57279"/>
        <dbReference type="ChEBI" id="CHEBI:57540"/>
        <dbReference type="ChEBI" id="CHEBI:57945"/>
        <dbReference type="ChEBI" id="CHEBI:58452"/>
        <dbReference type="EC" id="1.1.1.262"/>
    </reaction>
</comment>
<feature type="binding site" evidence="7">
    <location>
        <position position="300"/>
    </location>
    <ligand>
        <name>substrate</name>
    </ligand>
</feature>
<accession>A0A317PTX5</accession>
<comment type="caution">
    <text evidence="8">The sequence shown here is derived from an EMBL/GenBank/DDBJ whole genome shotgun (WGS) entry which is preliminary data.</text>
</comment>
<dbReference type="PANTHER" id="PTHR30004:SF6">
    <property type="entry name" value="D-THREONATE 4-PHOSPHATE DEHYDROGENASE"/>
    <property type="match status" value="1"/>
</dbReference>
<dbReference type="PANTHER" id="PTHR30004">
    <property type="entry name" value="4-HYDROXYTHREONINE-4-PHOSPHATE DEHYDROGENASE"/>
    <property type="match status" value="1"/>
</dbReference>
<dbReference type="RefSeq" id="WP_110031973.1">
    <property type="nucleotide sequence ID" value="NZ_QGTR01000002.1"/>
</dbReference>
<keyword evidence="7" id="KW-0862">Zinc</keyword>
<keyword evidence="3 7" id="KW-0521">NADP</keyword>
<gene>
    <name evidence="7" type="primary">pdxA</name>
    <name evidence="8" type="ORF">DFR52_102953</name>
</gene>
<feature type="binding site" evidence="7">
    <location>
        <position position="282"/>
    </location>
    <ligand>
        <name>substrate</name>
    </ligand>
</feature>
<dbReference type="HAMAP" id="MF_00536">
    <property type="entry name" value="PdxA"/>
    <property type="match status" value="1"/>
</dbReference>
<dbReference type="GO" id="GO:0050897">
    <property type="term" value="F:cobalt ion binding"/>
    <property type="evidence" value="ECO:0007669"/>
    <property type="project" value="UniProtKB-UniRule"/>
</dbReference>
<dbReference type="GO" id="GO:0050570">
    <property type="term" value="F:4-hydroxythreonine-4-phosphate dehydrogenase activity"/>
    <property type="evidence" value="ECO:0007669"/>
    <property type="project" value="UniProtKB-UniRule"/>
</dbReference>
<comment type="subunit">
    <text evidence="7">Homodimer.</text>
</comment>
<comment type="pathway">
    <text evidence="7">Cofactor biosynthesis; pyridoxine 5'-phosphate biosynthesis; pyridoxine 5'-phosphate from D-erythrose 4-phosphate: step 4/5.</text>
</comment>
<sequence length="350" mass="35715">MTAPRSALAVSMGDPAGIGLDLCLAAWLAQAGGDIPAFFLVGDPDALAARAELLGLAVPIEEATPEQAAGRFGAALPVVVARCAVDPVPGSPDSANGQAIIGAIRQSVELVMAGRARALVTSPIAKSVLYAAGFGFPGHTEYLAALAEEHAGAKVTPVMLLAGPHLRVAPVTIHIPLSQVPLALTTEAIVQTGRIIAADLNRRFGIEAPRLAISGLNPHAGESGTLGGEDDSIIAPAVRQLQALGIDAVGPLPADTMFHEEARAGYDAAVCMYHDQALIPAKALGFHDSVNVTLGLPFIRTSPDHGTAFTLAGKGVARPDSLIAALRLADRMAGTEAALAGTARAESMSR</sequence>
<feature type="binding site" evidence="7">
    <location>
        <position position="140"/>
    </location>
    <ligand>
        <name>substrate</name>
    </ligand>
</feature>
<comment type="function">
    <text evidence="7">Catalyzes the NAD(P)-dependent oxidation of 4-(phosphooxy)-L-threonine (HTP) into 2-amino-3-oxo-4-(phosphooxy)butyric acid which spontaneously decarboxylates to form 3-amino-2-oxopropyl phosphate (AHAP).</text>
</comment>
<dbReference type="NCBIfam" id="TIGR00557">
    <property type="entry name" value="pdxA"/>
    <property type="match status" value="1"/>
</dbReference>
<evidence type="ECO:0000256" key="3">
    <source>
        <dbReference type="ARBA" id="ARBA00022857"/>
    </source>
</evidence>
<comment type="similarity">
    <text evidence="7">Belongs to the PdxA family.</text>
</comment>
<comment type="subcellular location">
    <subcellularLocation>
        <location evidence="7">Cytoplasm</location>
    </subcellularLocation>
</comment>
<dbReference type="OrthoDB" id="9801783at2"/>
<dbReference type="InterPro" id="IPR005255">
    <property type="entry name" value="PdxA_fam"/>
</dbReference>
<dbReference type="GO" id="GO:0008615">
    <property type="term" value="P:pyridoxine biosynthetic process"/>
    <property type="evidence" value="ECO:0007669"/>
    <property type="project" value="UniProtKB-UniRule"/>
</dbReference>
<dbReference type="Proteomes" id="UP000246352">
    <property type="component" value="Unassembled WGS sequence"/>
</dbReference>
<dbReference type="UniPathway" id="UPA00244">
    <property type="reaction ID" value="UER00312"/>
</dbReference>
<dbReference type="GO" id="GO:0008270">
    <property type="term" value="F:zinc ion binding"/>
    <property type="evidence" value="ECO:0007669"/>
    <property type="project" value="UniProtKB-UniRule"/>
</dbReference>
<dbReference type="InterPro" id="IPR037510">
    <property type="entry name" value="PdxA"/>
</dbReference>
<name>A0A317PTX5_9HYPH</name>
<feature type="binding site" evidence="7">
    <location>
        <position position="274"/>
    </location>
    <ligand>
        <name>a divalent metal cation</name>
        <dbReference type="ChEBI" id="CHEBI:60240"/>
        <note>ligand shared between dimeric partners</note>
    </ligand>
</feature>
<keyword evidence="2 7" id="KW-0479">Metal-binding</keyword>
<evidence type="ECO:0000313" key="9">
    <source>
        <dbReference type="Proteomes" id="UP000246352"/>
    </source>
</evidence>
<dbReference type="GO" id="GO:0042823">
    <property type="term" value="P:pyridoxal phosphate biosynthetic process"/>
    <property type="evidence" value="ECO:0007669"/>
    <property type="project" value="UniProtKB-UniRule"/>
</dbReference>
<feature type="binding site" evidence="7">
    <location>
        <position position="139"/>
    </location>
    <ligand>
        <name>substrate</name>
    </ligand>
</feature>
<dbReference type="AlphaFoldDB" id="A0A317PTX5"/>
<evidence type="ECO:0000256" key="4">
    <source>
        <dbReference type="ARBA" id="ARBA00023002"/>
    </source>
</evidence>
<dbReference type="NCBIfam" id="NF003699">
    <property type="entry name" value="PRK05312.1"/>
    <property type="match status" value="1"/>
</dbReference>
<evidence type="ECO:0000313" key="8">
    <source>
        <dbReference type="EMBL" id="PWW02284.1"/>
    </source>
</evidence>
<keyword evidence="7" id="KW-0460">Magnesium</keyword>
<protein>
    <recommendedName>
        <fullName evidence="7">4-hydroxythreonine-4-phosphate dehydrogenase</fullName>
        <ecNumber evidence="7">1.1.1.262</ecNumber>
    </recommendedName>
    <alternativeName>
        <fullName evidence="7">4-(phosphohydroxy)-L-threonine dehydrogenase</fullName>
    </alternativeName>
</protein>
<dbReference type="EC" id="1.1.1.262" evidence="7"/>
<evidence type="ECO:0000256" key="5">
    <source>
        <dbReference type="ARBA" id="ARBA00023027"/>
    </source>
</evidence>
<evidence type="ECO:0000256" key="1">
    <source>
        <dbReference type="ARBA" id="ARBA00022490"/>
    </source>
</evidence>
<evidence type="ECO:0000256" key="2">
    <source>
        <dbReference type="ARBA" id="ARBA00022723"/>
    </source>
</evidence>
<keyword evidence="9" id="KW-1185">Reference proteome</keyword>
<evidence type="ECO:0000256" key="6">
    <source>
        <dbReference type="ARBA" id="ARBA00023096"/>
    </source>
</evidence>
<keyword evidence="7" id="KW-0170">Cobalt</keyword>
<feature type="binding site" evidence="7">
    <location>
        <position position="219"/>
    </location>
    <ligand>
        <name>a divalent metal cation</name>
        <dbReference type="ChEBI" id="CHEBI:60240"/>
        <note>ligand shared between dimeric partners</note>
    </ligand>
</feature>
<keyword evidence="1 7" id="KW-0963">Cytoplasm</keyword>
<feature type="binding site" evidence="7">
    <location>
        <position position="291"/>
    </location>
    <ligand>
        <name>substrate</name>
    </ligand>
</feature>